<dbReference type="Gene3D" id="2.60.40.1880">
    <property type="entry name" value="Invasion associated locus B (IalB) protein"/>
    <property type="match status" value="1"/>
</dbReference>
<reference evidence="2 3" key="1">
    <citation type="submission" date="2016-09" db="EMBL/GenBank/DDBJ databases">
        <title>Rhizobium oryziradicis sp. nov., isolated from the root of rice.</title>
        <authorList>
            <person name="Zhao J."/>
            <person name="Zhang X."/>
        </authorList>
    </citation>
    <scope>NUCLEOTIDE SEQUENCE [LARGE SCALE GENOMIC DNA]</scope>
    <source>
        <strain evidence="2 3">N19</strain>
    </source>
</reference>
<dbReference type="Pfam" id="PF06776">
    <property type="entry name" value="IalB"/>
    <property type="match status" value="1"/>
</dbReference>
<protein>
    <submittedName>
        <fullName evidence="2">Invasion protein</fullName>
    </submittedName>
</protein>
<gene>
    <name evidence="2" type="ORF">BJF95_19190</name>
</gene>
<comment type="caution">
    <text evidence="2">The sequence shown here is derived from an EMBL/GenBank/DDBJ whole genome shotgun (WGS) entry which is preliminary data.</text>
</comment>
<dbReference type="STRING" id="1867956.BJF95_19190"/>
<dbReference type="OrthoDB" id="9814802at2"/>
<dbReference type="EMBL" id="MKIM01000028">
    <property type="protein sequence ID" value="OLP43068.1"/>
    <property type="molecule type" value="Genomic_DNA"/>
</dbReference>
<sequence length="179" mass="19025">MRTVHVLAIMVAAVFAAPFAFSPTAFSQDSSNPAVPSSLSETYDDWTVACSKRNEKRFCAVYQRQVQQNGQQVLAVELTAAADKSIKGSVILPFGLDLDKGVAFAIDDTPPGKTSRFSTCLPTGCLIALSFTDKAITALRNGKSLKVIAYSSDSGAEIPFTISLKGLASGLDRIVALMK</sequence>
<proteinExistence type="predicted"/>
<dbReference type="InterPro" id="IPR010642">
    <property type="entry name" value="Invasion_prot_B"/>
</dbReference>
<evidence type="ECO:0000256" key="1">
    <source>
        <dbReference type="SAM" id="SignalP"/>
    </source>
</evidence>
<dbReference type="AlphaFoldDB" id="A0A1Q8ZMR6"/>
<keyword evidence="3" id="KW-1185">Reference proteome</keyword>
<dbReference type="InterPro" id="IPR038696">
    <property type="entry name" value="IalB_sf"/>
</dbReference>
<name>A0A1Q8ZMR6_9HYPH</name>
<organism evidence="2 3">
    <name type="scientific">Rhizobium oryziradicis</name>
    <dbReference type="NCBI Taxonomy" id="1867956"/>
    <lineage>
        <taxon>Bacteria</taxon>
        <taxon>Pseudomonadati</taxon>
        <taxon>Pseudomonadota</taxon>
        <taxon>Alphaproteobacteria</taxon>
        <taxon>Hyphomicrobiales</taxon>
        <taxon>Rhizobiaceae</taxon>
        <taxon>Rhizobium/Agrobacterium group</taxon>
        <taxon>Rhizobium</taxon>
    </lineage>
</organism>
<keyword evidence="1" id="KW-0732">Signal</keyword>
<feature type="chain" id="PRO_5012909429" evidence="1">
    <location>
        <begin position="28"/>
        <end position="179"/>
    </location>
</feature>
<accession>A0A1Q8ZMR6</accession>
<evidence type="ECO:0000313" key="2">
    <source>
        <dbReference type="EMBL" id="OLP43068.1"/>
    </source>
</evidence>
<dbReference type="RefSeq" id="WP_075640397.1">
    <property type="nucleotide sequence ID" value="NZ_MKIM01000028.1"/>
</dbReference>
<dbReference type="Proteomes" id="UP000186894">
    <property type="component" value="Unassembled WGS sequence"/>
</dbReference>
<feature type="signal peptide" evidence="1">
    <location>
        <begin position="1"/>
        <end position="27"/>
    </location>
</feature>
<evidence type="ECO:0000313" key="3">
    <source>
        <dbReference type="Proteomes" id="UP000186894"/>
    </source>
</evidence>